<evidence type="ECO:0000256" key="1">
    <source>
        <dbReference type="SAM" id="MobiDB-lite"/>
    </source>
</evidence>
<protein>
    <submittedName>
        <fullName evidence="2">(Mediterranean fruit fly) hypothetical protein</fullName>
    </submittedName>
</protein>
<evidence type="ECO:0000313" key="3">
    <source>
        <dbReference type="Proteomes" id="UP000606786"/>
    </source>
</evidence>
<accession>A0A811U712</accession>
<feature type="region of interest" description="Disordered" evidence="1">
    <location>
        <begin position="1"/>
        <end position="56"/>
    </location>
</feature>
<comment type="caution">
    <text evidence="2">The sequence shown here is derived from an EMBL/GenBank/DDBJ whole genome shotgun (WGS) entry which is preliminary data.</text>
</comment>
<sequence>MAKETANKAKKKKTIKEEEEVTKKQKTKKNRHVLQKWHKNEGREAQRISHPVLSEHSSRQAATNDCHCFTNCFLRRSPFSSSNKHNSAIRRITANLPTVWSKLCCCCCCWLDCRLMPHRCCCYCCT</sequence>
<name>A0A811U712_CERCA</name>
<proteinExistence type="predicted"/>
<keyword evidence="3" id="KW-1185">Reference proteome</keyword>
<gene>
    <name evidence="2" type="ORF">CCAP1982_LOCUS2575</name>
</gene>
<feature type="compositionally biased region" description="Basic residues" evidence="1">
    <location>
        <begin position="24"/>
        <end position="37"/>
    </location>
</feature>
<reference evidence="2" key="1">
    <citation type="submission" date="2020-11" db="EMBL/GenBank/DDBJ databases">
        <authorList>
            <person name="Whitehead M."/>
        </authorList>
    </citation>
    <scope>NUCLEOTIDE SEQUENCE</scope>
    <source>
        <strain evidence="2">EGII</strain>
    </source>
</reference>
<evidence type="ECO:0000313" key="2">
    <source>
        <dbReference type="EMBL" id="CAD6993777.1"/>
    </source>
</evidence>
<organism evidence="2 3">
    <name type="scientific">Ceratitis capitata</name>
    <name type="common">Mediterranean fruit fly</name>
    <name type="synonym">Tephritis capitata</name>
    <dbReference type="NCBI Taxonomy" id="7213"/>
    <lineage>
        <taxon>Eukaryota</taxon>
        <taxon>Metazoa</taxon>
        <taxon>Ecdysozoa</taxon>
        <taxon>Arthropoda</taxon>
        <taxon>Hexapoda</taxon>
        <taxon>Insecta</taxon>
        <taxon>Pterygota</taxon>
        <taxon>Neoptera</taxon>
        <taxon>Endopterygota</taxon>
        <taxon>Diptera</taxon>
        <taxon>Brachycera</taxon>
        <taxon>Muscomorpha</taxon>
        <taxon>Tephritoidea</taxon>
        <taxon>Tephritidae</taxon>
        <taxon>Ceratitis</taxon>
        <taxon>Ceratitis</taxon>
    </lineage>
</organism>
<feature type="compositionally biased region" description="Basic and acidic residues" evidence="1">
    <location>
        <begin position="38"/>
        <end position="47"/>
    </location>
</feature>
<dbReference type="EMBL" id="CAJHJT010000001">
    <property type="protein sequence ID" value="CAD6993777.1"/>
    <property type="molecule type" value="Genomic_DNA"/>
</dbReference>
<dbReference type="AlphaFoldDB" id="A0A811U712"/>
<dbReference type="Proteomes" id="UP000606786">
    <property type="component" value="Unassembled WGS sequence"/>
</dbReference>